<reference evidence="1" key="1">
    <citation type="journal article" date="2015" name="Nature">
        <title>Complex archaea that bridge the gap between prokaryotes and eukaryotes.</title>
        <authorList>
            <person name="Spang A."/>
            <person name="Saw J.H."/>
            <person name="Jorgensen S.L."/>
            <person name="Zaremba-Niedzwiedzka K."/>
            <person name="Martijn J."/>
            <person name="Lind A.E."/>
            <person name="van Eijk R."/>
            <person name="Schleper C."/>
            <person name="Guy L."/>
            <person name="Ettema T.J."/>
        </authorList>
    </citation>
    <scope>NUCLEOTIDE SEQUENCE</scope>
</reference>
<evidence type="ECO:0008006" key="2">
    <source>
        <dbReference type="Google" id="ProtNLM"/>
    </source>
</evidence>
<proteinExistence type="predicted"/>
<protein>
    <recommendedName>
        <fullName evidence="2">DUF4258 domain-containing protein</fullName>
    </recommendedName>
</protein>
<dbReference type="Pfam" id="PF14076">
    <property type="entry name" value="DUF4258"/>
    <property type="match status" value="1"/>
</dbReference>
<evidence type="ECO:0000313" key="1">
    <source>
        <dbReference type="EMBL" id="KKK66893.1"/>
    </source>
</evidence>
<name>A0A0F8XDJ9_9ZZZZ</name>
<dbReference type="EMBL" id="LAZR01059862">
    <property type="protein sequence ID" value="KKK66893.1"/>
    <property type="molecule type" value="Genomic_DNA"/>
</dbReference>
<sequence>MRIRLTDHARFEAERRGISEDEISSVVQSPEQRILSKKERVILQNKYYDTIEGRDMLLRVIGSQMGDVFEVITVYRTSRIEKYWSGESA</sequence>
<accession>A0A0F8XDJ9</accession>
<gene>
    <name evidence="1" type="ORF">LCGC14_2959500</name>
</gene>
<comment type="caution">
    <text evidence="1">The sequence shown here is derived from an EMBL/GenBank/DDBJ whole genome shotgun (WGS) entry which is preliminary data.</text>
</comment>
<dbReference type="AlphaFoldDB" id="A0A0F8XDJ9"/>
<dbReference type="InterPro" id="IPR025354">
    <property type="entry name" value="DUF4258"/>
</dbReference>
<organism evidence="1">
    <name type="scientific">marine sediment metagenome</name>
    <dbReference type="NCBI Taxonomy" id="412755"/>
    <lineage>
        <taxon>unclassified sequences</taxon>
        <taxon>metagenomes</taxon>
        <taxon>ecological metagenomes</taxon>
    </lineage>
</organism>